<evidence type="ECO:0000256" key="1">
    <source>
        <dbReference type="ARBA" id="ARBA00001526"/>
    </source>
</evidence>
<dbReference type="GO" id="GO:0046677">
    <property type="term" value="P:response to antibiotic"/>
    <property type="evidence" value="ECO:0007669"/>
    <property type="project" value="InterPro"/>
</dbReference>
<sequence>MPPPGSLPRRLHRASHPAGPRSLMVLFVVLVTAFAPIRQTVAAPAPWAELDRVLSPIAPKSNLLIAEFSGSGCQAIHGRDEDQRLAIASVFKLYVLGELARQIQAGTVSWTDRVVLEDGLRSMPAGDYAFAPAGTRVPVRALAEAMIWRSDNTATDHLISLLGRDNVYRALAAFGHADSAINAPLLLTRELFAIKMTQSPEWMRRYMNGSDREQLAMLKADIAPLRLNPGGGWGKWNGPTAIDGIEWFASASELCRASASLWSLGAQRGLEPVRTILTGNRDTVQDRKAWKRAGYKAGLEAGVVNMTYVLERSDGRVFFVSAGYNATRGTIDRDAAKAALRPVFTCLGLRSGPASCANRVEG</sequence>
<dbReference type="InterPro" id="IPR045155">
    <property type="entry name" value="Beta-lactam_cat"/>
</dbReference>
<dbReference type="EMBL" id="CADCWJ010000039">
    <property type="protein sequence ID" value="CAA9541694.1"/>
    <property type="molecule type" value="Genomic_DNA"/>
</dbReference>
<dbReference type="GO" id="GO:0008800">
    <property type="term" value="F:beta-lactamase activity"/>
    <property type="evidence" value="ECO:0007669"/>
    <property type="project" value="UniProtKB-EC"/>
</dbReference>
<dbReference type="GO" id="GO:0030655">
    <property type="term" value="P:beta-lactam antibiotic catabolic process"/>
    <property type="evidence" value="ECO:0007669"/>
    <property type="project" value="InterPro"/>
</dbReference>
<proteinExistence type="predicted"/>
<reference evidence="3" key="1">
    <citation type="submission" date="2020-02" db="EMBL/GenBank/DDBJ databases">
        <authorList>
            <person name="Meier V. D."/>
        </authorList>
    </citation>
    <scope>NUCLEOTIDE SEQUENCE</scope>
    <source>
        <strain evidence="3">AVDCRST_MAG87</strain>
    </source>
</reference>
<dbReference type="Gene3D" id="3.40.710.10">
    <property type="entry name" value="DD-peptidase/beta-lactamase superfamily"/>
    <property type="match status" value="1"/>
</dbReference>
<protein>
    <recommendedName>
        <fullName evidence="2">Beta-lactamase class A catalytic domain-containing protein</fullName>
    </recommendedName>
</protein>
<dbReference type="InterPro" id="IPR012338">
    <property type="entry name" value="Beta-lactam/transpept-like"/>
</dbReference>
<gene>
    <name evidence="3" type="ORF">AVDCRST_MAG87-137</name>
</gene>
<evidence type="ECO:0000313" key="3">
    <source>
        <dbReference type="EMBL" id="CAA9541694.1"/>
    </source>
</evidence>
<dbReference type="AlphaFoldDB" id="A0A6J4U8P0"/>
<organism evidence="3">
    <name type="scientific">uncultured Thermomicrobiales bacterium</name>
    <dbReference type="NCBI Taxonomy" id="1645740"/>
    <lineage>
        <taxon>Bacteria</taxon>
        <taxon>Pseudomonadati</taxon>
        <taxon>Thermomicrobiota</taxon>
        <taxon>Thermomicrobia</taxon>
        <taxon>Thermomicrobiales</taxon>
        <taxon>environmental samples</taxon>
    </lineage>
</organism>
<feature type="domain" description="Beta-lactamase class A catalytic" evidence="2">
    <location>
        <begin position="80"/>
        <end position="191"/>
    </location>
</feature>
<comment type="catalytic activity">
    <reaction evidence="1">
        <text>a beta-lactam + H2O = a substituted beta-amino acid</text>
        <dbReference type="Rhea" id="RHEA:20401"/>
        <dbReference type="ChEBI" id="CHEBI:15377"/>
        <dbReference type="ChEBI" id="CHEBI:35627"/>
        <dbReference type="ChEBI" id="CHEBI:140347"/>
        <dbReference type="EC" id="3.5.2.6"/>
    </reaction>
</comment>
<accession>A0A6J4U8P0</accession>
<dbReference type="PANTHER" id="PTHR35333:SF5">
    <property type="entry name" value="CONSERVED LIPOPROTEIN LPQF-RELATED"/>
    <property type="match status" value="1"/>
</dbReference>
<dbReference type="SUPFAM" id="SSF56601">
    <property type="entry name" value="beta-lactamase/transpeptidase-like"/>
    <property type="match status" value="1"/>
</dbReference>
<evidence type="ECO:0000259" key="2">
    <source>
        <dbReference type="Pfam" id="PF13354"/>
    </source>
</evidence>
<dbReference type="Pfam" id="PF13354">
    <property type="entry name" value="Beta-lactamase2"/>
    <property type="match status" value="1"/>
</dbReference>
<dbReference type="PANTHER" id="PTHR35333">
    <property type="entry name" value="BETA-LACTAMASE"/>
    <property type="match status" value="1"/>
</dbReference>
<name>A0A6J4U8P0_9BACT</name>
<dbReference type="InterPro" id="IPR000871">
    <property type="entry name" value="Beta-lactam_class-A"/>
</dbReference>